<proteinExistence type="inferred from homology"/>
<evidence type="ECO:0000256" key="1">
    <source>
        <dbReference type="ARBA" id="ARBA00008791"/>
    </source>
</evidence>
<dbReference type="RefSeq" id="WP_179565749.1">
    <property type="nucleotide sequence ID" value="NZ_JACBZY010000001.1"/>
</dbReference>
<gene>
    <name evidence="3" type="ORF">BJ979_000989</name>
</gene>
<dbReference type="AlphaFoldDB" id="A0A852Y7N5"/>
<dbReference type="PANTHER" id="PTHR46268">
    <property type="entry name" value="STRESS RESPONSE PROTEIN NHAX"/>
    <property type="match status" value="1"/>
</dbReference>
<comment type="similarity">
    <text evidence="1">Belongs to the universal stress protein A family.</text>
</comment>
<name>A0A852Y7N5_9MICO</name>
<evidence type="ECO:0000313" key="3">
    <source>
        <dbReference type="EMBL" id="NYG98363.1"/>
    </source>
</evidence>
<accession>A0A852Y7N5</accession>
<feature type="domain" description="UspA" evidence="2">
    <location>
        <begin position="2"/>
        <end position="138"/>
    </location>
</feature>
<organism evidence="3 4">
    <name type="scientific">Schumannella luteola</name>
    <dbReference type="NCBI Taxonomy" id="472059"/>
    <lineage>
        <taxon>Bacteria</taxon>
        <taxon>Bacillati</taxon>
        <taxon>Actinomycetota</taxon>
        <taxon>Actinomycetes</taxon>
        <taxon>Micrococcales</taxon>
        <taxon>Microbacteriaceae</taxon>
        <taxon>Schumannella</taxon>
    </lineage>
</organism>
<keyword evidence="4" id="KW-1185">Reference proteome</keyword>
<dbReference type="EMBL" id="JACBZY010000001">
    <property type="protein sequence ID" value="NYG98363.1"/>
    <property type="molecule type" value="Genomic_DNA"/>
</dbReference>
<sequence length="291" mass="30220">MRFIVGYTSTPTGRDALALGIRLARAARAQLDLVLVVNLPERDAAADSPADDEYSRKLRATAQQWLDDAARSIPAGVEFATHLVDAESFAEGLLDAARDLRARFLVIGAAHGGLLGRIAAGSVAGALLHSAEVPVVLAPAGWATRPSAVDEPISRISCAIGARVGAAHLLDEALGVARRVGAPLRLVSLVGLDQDDGTARPDALEAGRRHAETLLQAATEQLPSDIEVSTDVAVASGVEAAVAAIDWDPAEVVLLGSSRLASPRRLFLGSTAAQMLRELPVPVVVVPSAAR</sequence>
<comment type="caution">
    <text evidence="3">The sequence shown here is derived from an EMBL/GenBank/DDBJ whole genome shotgun (WGS) entry which is preliminary data.</text>
</comment>
<evidence type="ECO:0000313" key="4">
    <source>
        <dbReference type="Proteomes" id="UP000553888"/>
    </source>
</evidence>
<dbReference type="CDD" id="cd00293">
    <property type="entry name" value="USP-like"/>
    <property type="match status" value="1"/>
</dbReference>
<dbReference type="Pfam" id="PF00582">
    <property type="entry name" value="Usp"/>
    <property type="match status" value="2"/>
</dbReference>
<dbReference type="SUPFAM" id="SSF52402">
    <property type="entry name" value="Adenine nucleotide alpha hydrolases-like"/>
    <property type="match status" value="2"/>
</dbReference>
<dbReference type="InterPro" id="IPR006016">
    <property type="entry name" value="UspA"/>
</dbReference>
<feature type="domain" description="UspA" evidence="2">
    <location>
        <begin position="155"/>
        <end position="287"/>
    </location>
</feature>
<protein>
    <submittedName>
        <fullName evidence="3">Nucleotide-binding universal stress UspA family protein</fullName>
    </submittedName>
</protein>
<evidence type="ECO:0000259" key="2">
    <source>
        <dbReference type="Pfam" id="PF00582"/>
    </source>
</evidence>
<dbReference type="PANTHER" id="PTHR46268:SF6">
    <property type="entry name" value="UNIVERSAL STRESS PROTEIN UP12"/>
    <property type="match status" value="1"/>
</dbReference>
<reference evidence="3 4" key="1">
    <citation type="submission" date="2020-07" db="EMBL/GenBank/DDBJ databases">
        <title>Sequencing the genomes of 1000 actinobacteria strains.</title>
        <authorList>
            <person name="Klenk H.-P."/>
        </authorList>
    </citation>
    <scope>NUCLEOTIDE SEQUENCE [LARGE SCALE GENOMIC DNA]</scope>
    <source>
        <strain evidence="3 4">DSM 23141</strain>
    </source>
</reference>
<dbReference type="InterPro" id="IPR014729">
    <property type="entry name" value="Rossmann-like_a/b/a_fold"/>
</dbReference>
<dbReference type="Proteomes" id="UP000553888">
    <property type="component" value="Unassembled WGS sequence"/>
</dbReference>
<dbReference type="Gene3D" id="3.40.50.620">
    <property type="entry name" value="HUPs"/>
    <property type="match status" value="2"/>
</dbReference>